<dbReference type="GO" id="GO:0003678">
    <property type="term" value="F:DNA helicase activity"/>
    <property type="evidence" value="ECO:0007669"/>
    <property type="project" value="InterPro"/>
</dbReference>
<dbReference type="InterPro" id="IPR027417">
    <property type="entry name" value="P-loop_NTPase"/>
</dbReference>
<comment type="caution">
    <text evidence="15">The sequence shown here is derived from an EMBL/GenBank/DDBJ whole genome shotgun (WGS) entry which is preliminary data.</text>
</comment>
<evidence type="ECO:0000256" key="8">
    <source>
        <dbReference type="ARBA" id="ARBA00022840"/>
    </source>
</evidence>
<organism evidence="15 16">
    <name type="scientific">Cephalotus follicularis</name>
    <name type="common">Albany pitcher plant</name>
    <dbReference type="NCBI Taxonomy" id="3775"/>
    <lineage>
        <taxon>Eukaryota</taxon>
        <taxon>Viridiplantae</taxon>
        <taxon>Streptophyta</taxon>
        <taxon>Embryophyta</taxon>
        <taxon>Tracheophyta</taxon>
        <taxon>Spermatophyta</taxon>
        <taxon>Magnoliopsida</taxon>
        <taxon>eudicotyledons</taxon>
        <taxon>Gunneridae</taxon>
        <taxon>Pentapetalae</taxon>
        <taxon>rosids</taxon>
        <taxon>fabids</taxon>
        <taxon>Oxalidales</taxon>
        <taxon>Cephalotaceae</taxon>
        <taxon>Cephalotus</taxon>
    </lineage>
</organism>
<dbReference type="InterPro" id="IPR045028">
    <property type="entry name" value="DinG/Rad3-like"/>
</dbReference>
<evidence type="ECO:0000256" key="13">
    <source>
        <dbReference type="SAM" id="MobiDB-lite"/>
    </source>
</evidence>
<dbReference type="SUPFAM" id="SSF52540">
    <property type="entry name" value="P-loop containing nucleoside triphosphate hydrolases"/>
    <property type="match status" value="1"/>
</dbReference>
<evidence type="ECO:0000313" key="16">
    <source>
        <dbReference type="Proteomes" id="UP000187406"/>
    </source>
</evidence>
<keyword evidence="12" id="KW-0539">Nucleus</keyword>
<dbReference type="InterPro" id="IPR006554">
    <property type="entry name" value="Helicase-like_DEXD_c2"/>
</dbReference>
<proteinExistence type="inferred from homology"/>
<evidence type="ECO:0000256" key="2">
    <source>
        <dbReference type="ARBA" id="ARBA00004123"/>
    </source>
</evidence>
<dbReference type="PROSITE" id="PS51193">
    <property type="entry name" value="HELICASE_ATP_BIND_2"/>
    <property type="match status" value="1"/>
</dbReference>
<dbReference type="PANTHER" id="PTHR11472">
    <property type="entry name" value="DNA REPAIR DEAD HELICASE RAD3/XP-D SUBFAMILY MEMBER"/>
    <property type="match status" value="1"/>
</dbReference>
<keyword evidence="4" id="KW-0479">Metal-binding</keyword>
<dbReference type="InterPro" id="IPR010614">
    <property type="entry name" value="RAD3-like_helicase_DEAD"/>
</dbReference>
<evidence type="ECO:0000256" key="9">
    <source>
        <dbReference type="ARBA" id="ARBA00023004"/>
    </source>
</evidence>
<feature type="region of interest" description="Disordered" evidence="13">
    <location>
        <begin position="162"/>
        <end position="205"/>
    </location>
</feature>
<dbReference type="GO" id="GO:0051536">
    <property type="term" value="F:iron-sulfur cluster binding"/>
    <property type="evidence" value="ECO:0007669"/>
    <property type="project" value="UniProtKB-KW"/>
</dbReference>
<accession>A0A1Q3B9N1</accession>
<dbReference type="GO" id="GO:0046872">
    <property type="term" value="F:metal ion binding"/>
    <property type="evidence" value="ECO:0007669"/>
    <property type="project" value="UniProtKB-KW"/>
</dbReference>
<keyword evidence="5" id="KW-0547">Nucleotide-binding</keyword>
<evidence type="ECO:0000256" key="5">
    <source>
        <dbReference type="ARBA" id="ARBA00022741"/>
    </source>
</evidence>
<dbReference type="InterPro" id="IPR006555">
    <property type="entry name" value="ATP-dep_Helicase_C"/>
</dbReference>
<dbReference type="SMART" id="SM00488">
    <property type="entry name" value="DEXDc2"/>
    <property type="match status" value="1"/>
</dbReference>
<protein>
    <submittedName>
        <fullName evidence="15">DEAD_2 domain-containing protein/Helicase_C_2 domain-containing protein</fullName>
    </submittedName>
</protein>
<keyword evidence="6" id="KW-0378">Hydrolase</keyword>
<dbReference type="EMBL" id="BDDD01000348">
    <property type="protein sequence ID" value="GAV64483.1"/>
    <property type="molecule type" value="Genomic_DNA"/>
</dbReference>
<dbReference type="FunFam" id="3.40.50.300:FF:001791">
    <property type="entry name" value="RAD3-like DNA-binding helicase protein"/>
    <property type="match status" value="1"/>
</dbReference>
<dbReference type="NCBIfam" id="TIGR00604">
    <property type="entry name" value="rad3"/>
    <property type="match status" value="1"/>
</dbReference>
<feature type="compositionally biased region" description="Acidic residues" evidence="13">
    <location>
        <begin position="187"/>
        <end position="205"/>
    </location>
</feature>
<dbReference type="Proteomes" id="UP000187406">
    <property type="component" value="Unassembled WGS sequence"/>
</dbReference>
<keyword evidence="8" id="KW-0067">ATP-binding</keyword>
<dbReference type="SMART" id="SM00491">
    <property type="entry name" value="HELICc2"/>
    <property type="match status" value="1"/>
</dbReference>
<evidence type="ECO:0000256" key="3">
    <source>
        <dbReference type="ARBA" id="ARBA00008435"/>
    </source>
</evidence>
<evidence type="ECO:0000256" key="11">
    <source>
        <dbReference type="ARBA" id="ARBA00023235"/>
    </source>
</evidence>
<gene>
    <name evidence="15" type="ORF">CFOL_v3_08001</name>
</gene>
<dbReference type="InterPro" id="IPR014001">
    <property type="entry name" value="Helicase_ATP-bd"/>
</dbReference>
<feature type="domain" description="Helicase ATP-binding" evidence="14">
    <location>
        <begin position="6"/>
        <end position="429"/>
    </location>
</feature>
<dbReference type="PANTHER" id="PTHR11472:SF41">
    <property type="entry name" value="ATP-DEPENDENT DNA HELICASE DDX11-RELATED"/>
    <property type="match status" value="1"/>
</dbReference>
<dbReference type="GO" id="GO:0005634">
    <property type="term" value="C:nucleus"/>
    <property type="evidence" value="ECO:0007669"/>
    <property type="project" value="UniProtKB-SubCell"/>
</dbReference>
<dbReference type="Pfam" id="PF13307">
    <property type="entry name" value="Helicase_C_2"/>
    <property type="match status" value="1"/>
</dbReference>
<sequence>MEKEGDPKFPAFPFKPYNIQIDFMKALYHSLDKGGVSMLESPTGTGKTLSIICSALQWVVDQREKQKSEINNQNLTNDGSDDEPDWVRNFVANKYNNLAQDKKAKKKKKFGFGVGKSDKRKNLLSRDVEDQDIDMKKRCGNAQTKKNVVELSDDEFLLEDYESEEESGIGGGKSKRKAGVVSTSSSSDEEGEEEEEGSDDEEKEEEGLKVYFCSRTHSQLSQFIKELRKTVFANEIKVVSLGSRKNLCINEEVLRLGNSARINERCLELQKNKKIEVSKIKKLGAEGRMCQPKASFGCPMLRKYKLQRRFRNEVSRQGALDIEDLVHHGRSMGTCPYYASRSMVPAAHLVVLPYQSLLSKSSRESIGLNLKNNIVIIDEAHNLADSLISMYDAKITLPQLEQVHSHIEKYFARFCNLLGPGNRRYIQTLMVLTRAFLRALIGEKDEIYAVAGQDAEKVDGAKAPFDSSMAINDFLFSLNIDNINLVKLLQYIKESNIIYKVSGYGDKVASSEKGLGFKDSGESSEDGSTLSGFRAFVDMLLSLTNTDGDGRIILSRTIPSSFGQQGGYLKYVMLTGEKIFFEIVDQARAVILAGGTLQPIEETRARLFPWLPQDRLQFFSCSHIVPPESILPVAVTRGPSGHSFDFSYSSRSSSTMIRELGLLLCNLATVVPEGIVVFFSSYEYEGQVYDAWRTSGILERIMKKKQIFREPRRNNDVEFVLQEYKKTIDTLSCGPKEDRAPFNGAVLLAVVGGKISEGINFSDGMGRCIVMVGLPYPSPSDMELLLRVKHIEGLPDQTSKNPKIPGNDVNHDGDIQVGFNILKSCRQRGKEYYENLCMKAVNQSIGRAIRHINDYAAILLVDTRYASGALKRSFSHPTHKLPQWIKDRLISTTNNYGEVHHLLHQFFKFNKKRGCQ</sequence>
<dbReference type="GO" id="GO:0005524">
    <property type="term" value="F:ATP binding"/>
    <property type="evidence" value="ECO:0007669"/>
    <property type="project" value="UniProtKB-KW"/>
</dbReference>
<name>A0A1Q3B9N1_CEPFO</name>
<keyword evidence="7 15" id="KW-0347">Helicase</keyword>
<dbReference type="STRING" id="3775.A0A1Q3B9N1"/>
<keyword evidence="10" id="KW-0411">Iron-sulfur</keyword>
<dbReference type="CDD" id="cd18788">
    <property type="entry name" value="SF2_C_XPD"/>
    <property type="match status" value="1"/>
</dbReference>
<dbReference type="GO" id="GO:0034085">
    <property type="term" value="P:establishment of sister chromatid cohesion"/>
    <property type="evidence" value="ECO:0007669"/>
    <property type="project" value="TreeGrafter"/>
</dbReference>
<dbReference type="OrthoDB" id="267079at2759"/>
<dbReference type="FunCoup" id="A0A1Q3B9N1">
    <property type="interactions" value="2021"/>
</dbReference>
<dbReference type="GO" id="GO:0003677">
    <property type="term" value="F:DNA binding"/>
    <property type="evidence" value="ECO:0007669"/>
    <property type="project" value="InterPro"/>
</dbReference>
<dbReference type="InParanoid" id="A0A1Q3B9N1"/>
<dbReference type="Pfam" id="PF06733">
    <property type="entry name" value="DEAD_2"/>
    <property type="match status" value="1"/>
</dbReference>
<comment type="subcellular location">
    <subcellularLocation>
        <location evidence="2">Nucleus</location>
    </subcellularLocation>
</comment>
<dbReference type="AlphaFoldDB" id="A0A1Q3B9N1"/>
<evidence type="ECO:0000259" key="14">
    <source>
        <dbReference type="PROSITE" id="PS51193"/>
    </source>
</evidence>
<dbReference type="Gene3D" id="3.40.50.300">
    <property type="entry name" value="P-loop containing nucleotide triphosphate hydrolases"/>
    <property type="match status" value="3"/>
</dbReference>
<evidence type="ECO:0000256" key="7">
    <source>
        <dbReference type="ARBA" id="ARBA00022806"/>
    </source>
</evidence>
<keyword evidence="11" id="KW-0413">Isomerase</keyword>
<keyword evidence="16" id="KW-1185">Reference proteome</keyword>
<comment type="similarity">
    <text evidence="3">Belongs to the DEAD box helicase family. DEAH subfamily. DDX11/CHL1 sub-subfamily.</text>
</comment>
<comment type="cofactor">
    <cofactor evidence="1">
        <name>[4Fe-4S] cluster</name>
        <dbReference type="ChEBI" id="CHEBI:49883"/>
    </cofactor>
</comment>
<evidence type="ECO:0000256" key="4">
    <source>
        <dbReference type="ARBA" id="ARBA00022723"/>
    </source>
</evidence>
<evidence type="ECO:0000313" key="15">
    <source>
        <dbReference type="EMBL" id="GAV64483.1"/>
    </source>
</evidence>
<dbReference type="GO" id="GO:0016818">
    <property type="term" value="F:hydrolase activity, acting on acid anhydrides, in phosphorus-containing anhydrides"/>
    <property type="evidence" value="ECO:0007669"/>
    <property type="project" value="InterPro"/>
</dbReference>
<evidence type="ECO:0000256" key="12">
    <source>
        <dbReference type="ARBA" id="ARBA00023242"/>
    </source>
</evidence>
<evidence type="ECO:0000256" key="6">
    <source>
        <dbReference type="ARBA" id="ARBA00022801"/>
    </source>
</evidence>
<dbReference type="SMART" id="SM00487">
    <property type="entry name" value="DEXDc"/>
    <property type="match status" value="1"/>
</dbReference>
<evidence type="ECO:0000256" key="1">
    <source>
        <dbReference type="ARBA" id="ARBA00001966"/>
    </source>
</evidence>
<dbReference type="InterPro" id="IPR014013">
    <property type="entry name" value="Helic_SF1/SF2_ATP-bd_DinG/Rad3"/>
</dbReference>
<dbReference type="InterPro" id="IPR013020">
    <property type="entry name" value="Rad3/Chl1-like"/>
</dbReference>
<reference evidence="16" key="1">
    <citation type="submission" date="2016-04" db="EMBL/GenBank/DDBJ databases">
        <title>Cephalotus genome sequencing.</title>
        <authorList>
            <person name="Fukushima K."/>
            <person name="Hasebe M."/>
            <person name="Fang X."/>
        </authorList>
    </citation>
    <scope>NUCLEOTIDE SEQUENCE [LARGE SCALE GENOMIC DNA]</scope>
    <source>
        <strain evidence="16">cv. St1</strain>
    </source>
</reference>
<keyword evidence="9" id="KW-0408">Iron</keyword>
<evidence type="ECO:0000256" key="10">
    <source>
        <dbReference type="ARBA" id="ARBA00023014"/>
    </source>
</evidence>
<dbReference type="GO" id="GO:0006139">
    <property type="term" value="P:nucleobase-containing compound metabolic process"/>
    <property type="evidence" value="ECO:0007669"/>
    <property type="project" value="InterPro"/>
</dbReference>